<dbReference type="PRINTS" id="PR00996">
    <property type="entry name" value="CHERMTFRASE"/>
</dbReference>
<evidence type="ECO:0000259" key="6">
    <source>
        <dbReference type="PROSITE" id="PS50123"/>
    </source>
</evidence>
<dbReference type="PANTHER" id="PTHR24422">
    <property type="entry name" value="CHEMOTAXIS PROTEIN METHYLTRANSFERASE"/>
    <property type="match status" value="1"/>
</dbReference>
<accession>A0A9D1APV7</accession>
<dbReference type="InterPro" id="IPR026024">
    <property type="entry name" value="Chemotaxis_MeTrfase_CheR"/>
</dbReference>
<dbReference type="Proteomes" id="UP000824242">
    <property type="component" value="Unassembled WGS sequence"/>
</dbReference>
<dbReference type="PANTHER" id="PTHR24422:SF19">
    <property type="entry name" value="CHEMOTAXIS PROTEIN METHYLTRANSFERASE"/>
    <property type="match status" value="1"/>
</dbReference>
<comment type="catalytic activity">
    <reaction evidence="1">
        <text>L-glutamyl-[protein] + S-adenosyl-L-methionine = [protein]-L-glutamate 5-O-methyl ester + S-adenosyl-L-homocysteine</text>
        <dbReference type="Rhea" id="RHEA:24452"/>
        <dbReference type="Rhea" id="RHEA-COMP:10208"/>
        <dbReference type="Rhea" id="RHEA-COMP:10311"/>
        <dbReference type="ChEBI" id="CHEBI:29973"/>
        <dbReference type="ChEBI" id="CHEBI:57856"/>
        <dbReference type="ChEBI" id="CHEBI:59789"/>
        <dbReference type="ChEBI" id="CHEBI:82795"/>
        <dbReference type="EC" id="2.1.1.80"/>
    </reaction>
</comment>
<dbReference type="SUPFAM" id="SSF53335">
    <property type="entry name" value="S-adenosyl-L-methionine-dependent methyltransferases"/>
    <property type="match status" value="1"/>
</dbReference>
<dbReference type="GO" id="GO:0032259">
    <property type="term" value="P:methylation"/>
    <property type="evidence" value="ECO:0007669"/>
    <property type="project" value="UniProtKB-KW"/>
</dbReference>
<reference evidence="7" key="1">
    <citation type="submission" date="2020-10" db="EMBL/GenBank/DDBJ databases">
        <authorList>
            <person name="Gilroy R."/>
        </authorList>
    </citation>
    <scope>NUCLEOTIDE SEQUENCE</scope>
    <source>
        <strain evidence="7">ChiSxjej1B13-7958</strain>
    </source>
</reference>
<evidence type="ECO:0000256" key="5">
    <source>
        <dbReference type="ARBA" id="ARBA00022691"/>
    </source>
</evidence>
<evidence type="ECO:0000256" key="3">
    <source>
        <dbReference type="ARBA" id="ARBA00022603"/>
    </source>
</evidence>
<name>A0A9D1APV7_9FIRM</name>
<keyword evidence="4" id="KW-0808">Transferase</keyword>
<dbReference type="InterPro" id="IPR022641">
    <property type="entry name" value="CheR_N"/>
</dbReference>
<dbReference type="Pfam" id="PF03705">
    <property type="entry name" value="CheR_N"/>
    <property type="match status" value="1"/>
</dbReference>
<evidence type="ECO:0000313" key="7">
    <source>
        <dbReference type="EMBL" id="HIR47455.1"/>
    </source>
</evidence>
<evidence type="ECO:0000313" key="8">
    <source>
        <dbReference type="Proteomes" id="UP000824242"/>
    </source>
</evidence>
<dbReference type="Gene3D" id="3.40.50.150">
    <property type="entry name" value="Vaccinia Virus protein VP39"/>
    <property type="match status" value="1"/>
</dbReference>
<dbReference type="GO" id="GO:0008983">
    <property type="term" value="F:protein-glutamate O-methyltransferase activity"/>
    <property type="evidence" value="ECO:0007669"/>
    <property type="project" value="UniProtKB-EC"/>
</dbReference>
<dbReference type="InterPro" id="IPR029063">
    <property type="entry name" value="SAM-dependent_MTases_sf"/>
</dbReference>
<comment type="caution">
    <text evidence="7">The sequence shown here is derived from an EMBL/GenBank/DDBJ whole genome shotgun (WGS) entry which is preliminary data.</text>
</comment>
<dbReference type="EMBL" id="DVGZ01000076">
    <property type="protein sequence ID" value="HIR47455.1"/>
    <property type="molecule type" value="Genomic_DNA"/>
</dbReference>
<dbReference type="SMART" id="SM00138">
    <property type="entry name" value="MeTrc"/>
    <property type="match status" value="1"/>
</dbReference>
<dbReference type="Pfam" id="PF01739">
    <property type="entry name" value="CheR"/>
    <property type="match status" value="1"/>
</dbReference>
<evidence type="ECO:0000256" key="2">
    <source>
        <dbReference type="ARBA" id="ARBA00012534"/>
    </source>
</evidence>
<reference evidence="7" key="2">
    <citation type="journal article" date="2021" name="PeerJ">
        <title>Extensive microbial diversity within the chicken gut microbiome revealed by metagenomics and culture.</title>
        <authorList>
            <person name="Gilroy R."/>
            <person name="Ravi A."/>
            <person name="Getino M."/>
            <person name="Pursley I."/>
            <person name="Horton D.L."/>
            <person name="Alikhan N.F."/>
            <person name="Baker D."/>
            <person name="Gharbi K."/>
            <person name="Hall N."/>
            <person name="Watson M."/>
            <person name="Adriaenssens E.M."/>
            <person name="Foster-Nyarko E."/>
            <person name="Jarju S."/>
            <person name="Secka A."/>
            <person name="Antonio M."/>
            <person name="Oren A."/>
            <person name="Chaudhuri R.R."/>
            <person name="La Ragione R."/>
            <person name="Hildebrand F."/>
            <person name="Pallen M.J."/>
        </authorList>
    </citation>
    <scope>NUCLEOTIDE SEQUENCE</scope>
    <source>
        <strain evidence="7">ChiSxjej1B13-7958</strain>
    </source>
</reference>
<sequence>MVKFMQKEYGMDLSKKRQLISSRLSHSLRERGYRDFHSFADHLLSNKDDSEVELIINKLTTNYTFFLREKDHFSYLQNIILPELVRRHKNDRVLSIWSAGCSSGEEPYTISMCLKEFFGNEASSWDTRVLATDISPQALAKARAGIYKKPADMPAEWLHRYFTEDKATGQYTVVPAIKNNVIFRSFNLMDPIQFRLKFDIIFCRNVMIYFNAETRDALVSRFHGAMLPNSYLFISHSESLGQNPLFRMAAPAVYVKR</sequence>
<organism evidence="7 8">
    <name type="scientific">Candidatus Caccousia avicola</name>
    <dbReference type="NCBI Taxonomy" id="2840721"/>
    <lineage>
        <taxon>Bacteria</taxon>
        <taxon>Bacillati</taxon>
        <taxon>Bacillota</taxon>
        <taxon>Clostridia</taxon>
        <taxon>Eubacteriales</taxon>
        <taxon>Oscillospiraceae</taxon>
        <taxon>Oscillospiraceae incertae sedis</taxon>
        <taxon>Candidatus Caccousia</taxon>
    </lineage>
</organism>
<evidence type="ECO:0000256" key="4">
    <source>
        <dbReference type="ARBA" id="ARBA00022679"/>
    </source>
</evidence>
<dbReference type="InterPro" id="IPR036804">
    <property type="entry name" value="CheR_N_sf"/>
</dbReference>
<dbReference type="InterPro" id="IPR022642">
    <property type="entry name" value="CheR_C"/>
</dbReference>
<gene>
    <name evidence="7" type="ORF">IAB89_07330</name>
</gene>
<evidence type="ECO:0000256" key="1">
    <source>
        <dbReference type="ARBA" id="ARBA00001541"/>
    </source>
</evidence>
<dbReference type="SUPFAM" id="SSF47757">
    <property type="entry name" value="Chemotaxis receptor methyltransferase CheR, N-terminal domain"/>
    <property type="match status" value="1"/>
</dbReference>
<dbReference type="Gene3D" id="1.10.155.10">
    <property type="entry name" value="Chemotaxis receptor methyltransferase CheR, N-terminal domain"/>
    <property type="match status" value="1"/>
</dbReference>
<dbReference type="AlphaFoldDB" id="A0A9D1APV7"/>
<dbReference type="InterPro" id="IPR000780">
    <property type="entry name" value="CheR_MeTrfase"/>
</dbReference>
<dbReference type="EC" id="2.1.1.80" evidence="2"/>
<dbReference type="PROSITE" id="PS50123">
    <property type="entry name" value="CHER"/>
    <property type="match status" value="1"/>
</dbReference>
<dbReference type="PIRSF" id="PIRSF000410">
    <property type="entry name" value="CheR"/>
    <property type="match status" value="1"/>
</dbReference>
<proteinExistence type="predicted"/>
<keyword evidence="5" id="KW-0949">S-adenosyl-L-methionine</keyword>
<dbReference type="InterPro" id="IPR050903">
    <property type="entry name" value="Bact_Chemotaxis_MeTrfase"/>
</dbReference>
<protein>
    <recommendedName>
        <fullName evidence="2">protein-glutamate O-methyltransferase</fullName>
        <ecNumber evidence="2">2.1.1.80</ecNumber>
    </recommendedName>
</protein>
<keyword evidence="3" id="KW-0489">Methyltransferase</keyword>
<feature type="domain" description="CheR-type methyltransferase" evidence="6">
    <location>
        <begin position="1"/>
        <end position="240"/>
    </location>
</feature>